<organism evidence="1 3">
    <name type="scientific">Leptospira inadai serovar Lyme</name>
    <dbReference type="NCBI Taxonomy" id="293084"/>
    <lineage>
        <taxon>Bacteria</taxon>
        <taxon>Pseudomonadati</taxon>
        <taxon>Spirochaetota</taxon>
        <taxon>Spirochaetia</taxon>
        <taxon>Leptospirales</taxon>
        <taxon>Leptospiraceae</taxon>
        <taxon>Leptospira</taxon>
    </lineage>
</organism>
<sequence length="82" mass="9465">MEIPLTNVLSSAEDRGQRSEDRCIRFAHARQKLLEAGKVIEVGEKSTIMQESFFRTWKLCLSMFCPLQKTEDRGLTRSLCSR</sequence>
<reference evidence="1 3" key="1">
    <citation type="submission" date="2018-01" db="EMBL/GenBank/DDBJ databases">
        <title>Genomic characterization of Leptospira inadai serogroup Lyme isolated from captured rat in Brazil and comparative analysis with human reference strain.</title>
        <authorList>
            <person name="Moreno L.Z."/>
            <person name="Loureiro A.P."/>
            <person name="Miraglia F."/>
            <person name="Kremer F.S."/>
            <person name="Eslabao M.R."/>
            <person name="Dellagostin O.A."/>
            <person name="Lilenbaum W."/>
            <person name="Moreno A.M."/>
        </authorList>
    </citation>
    <scope>NUCLEOTIDE SEQUENCE [LARGE SCALE GENOMIC DNA]</scope>
    <source>
        <strain evidence="1 3">M34/99</strain>
    </source>
</reference>
<accession>A0ABX4YCY2</accession>
<comment type="caution">
    <text evidence="1">The sequence shown here is derived from an EMBL/GenBank/DDBJ whole genome shotgun (WGS) entry which is preliminary data.</text>
</comment>
<evidence type="ECO:0000313" key="3">
    <source>
        <dbReference type="Proteomes" id="UP000094669"/>
    </source>
</evidence>
<keyword evidence="3" id="KW-1185">Reference proteome</keyword>
<evidence type="ECO:0000313" key="1">
    <source>
        <dbReference type="EMBL" id="PNV71804.1"/>
    </source>
</evidence>
<gene>
    <name evidence="2" type="ORF">BES34_013030</name>
    <name evidence="1" type="ORF">BES34_020820</name>
</gene>
<proteinExistence type="predicted"/>
<evidence type="ECO:0000313" key="2">
    <source>
        <dbReference type="EMBL" id="PNV74652.1"/>
    </source>
</evidence>
<name>A0ABX4YCY2_9LEPT</name>
<dbReference type="EMBL" id="MCRM02000039">
    <property type="protein sequence ID" value="PNV71804.1"/>
    <property type="molecule type" value="Genomic_DNA"/>
</dbReference>
<dbReference type="EMBL" id="MCRM02000012">
    <property type="protein sequence ID" value="PNV74652.1"/>
    <property type="molecule type" value="Genomic_DNA"/>
</dbReference>
<protein>
    <submittedName>
        <fullName evidence="1">Uncharacterized protein</fullName>
    </submittedName>
</protein>
<dbReference type="Proteomes" id="UP000094669">
    <property type="component" value="Unassembled WGS sequence"/>
</dbReference>